<gene>
    <name evidence="4" type="ORF">MKQ68_16800</name>
</gene>
<keyword evidence="2" id="KW-0813">Transport</keyword>
<dbReference type="InterPro" id="IPR008969">
    <property type="entry name" value="CarboxyPept-like_regulatory"/>
</dbReference>
<sequence>MRKFTRLPRACNAVSAVLIRRPLPFLLTLFIWLATVLPAFSQEKITVRGVVQDNEGGIMPGVTVVEKGTKNATNTDANGSFSLNVAGESAVLVFTSIGSATKELMVGTQRSLSVRMERQNKDISEVVVVGYGQARRVSITGSVASVTSDDIDRVHGNSTVSATLAGKLPGVTFRQPDGRPGASANIQIRNMGNPLYVIDGIQQDAGQFNNIAPNDIESITVLKDAAAAIYGVRAANGVVVVTTKRGKLNSRNTIGINAYQGWQNWTTFPEVLNSSYDYMRLKAEAELNEGGTSITKEELEKYKQGTEYGYKSFDWTDFIIKGNSPLSSFNVNASGGSDRITYYLSYTKLHQNSVLGREYRFDRNNVQSNITARIAEGLKASMNINGRIESRQNPGVPQPDDYWVARFALMRNTPMERPYANDDPRYLNDIGHNETNWAFLNYKNSGKFREDWRVLQNDFNLEYEVPYVKGLTLRGAYSYYLADRVLNNHEYTYVTYRYDPVQDTITPYGGSTNPYRQRIQQKVQNVNMQGQITYARVFGKHNINATFVAERIRWQRLTNTLHAVPTTNSLPLIYFPTMDEYNDSDERQTRLGYAARINYSYADKYMLELNGRRDASYLFPELDRVGYFPGISVGWRLTEEQFMKDLLGNFPLTEVKLRGSYGVMGDDGDALGLLPFRYLAGYDYNVGIAVLDGNVVVGSRDRGEPTTNITWLRSKMSNVGLDFGFFNGKLNGSAEYYYRKRTGLRAATGNVLVPNELGYGLPESNLESDAQFGADFSLALNNNIGELKYQVAGNFAISRYKFLEPFNETRFNSWDHYRTARTQRLTRSNWGRHVVGQFQSQEQINEHPVNIDGQGNVTLLPGDLIYEDMNKDGKIDGYDERPIGWGIGAQPNINFGFTIGLMYKGADFRADFSGAAGYTWYQNWEMKWPFQNNGNLNTLFTDRWHREDMWDPNSKWIPGKYPALRYNKGGHSNYNNSNDFFAHNARYVRARTIELGYTIPQNILSRVRIEKCRFYVNGYNLFTFSNLNQYRVDPEVTEENGLQYPQNKVVNVGVNLSF</sequence>
<keyword evidence="2" id="KW-0472">Membrane</keyword>
<keyword evidence="2" id="KW-1134">Transmembrane beta strand</keyword>
<comment type="similarity">
    <text evidence="2">Belongs to the TonB-dependent receptor family.</text>
</comment>
<organism evidence="4 5">
    <name type="scientific">Chitinophaga horti</name>
    <dbReference type="NCBI Taxonomy" id="2920382"/>
    <lineage>
        <taxon>Bacteria</taxon>
        <taxon>Pseudomonadati</taxon>
        <taxon>Bacteroidota</taxon>
        <taxon>Chitinophagia</taxon>
        <taxon>Chitinophagales</taxon>
        <taxon>Chitinophagaceae</taxon>
        <taxon>Chitinophaga</taxon>
    </lineage>
</organism>
<accession>A0ABY6IWJ1</accession>
<dbReference type="EMBL" id="CP107006">
    <property type="protein sequence ID" value="UYQ91748.1"/>
    <property type="molecule type" value="Genomic_DNA"/>
</dbReference>
<evidence type="ECO:0000313" key="4">
    <source>
        <dbReference type="EMBL" id="UYQ91748.1"/>
    </source>
</evidence>
<protein>
    <submittedName>
        <fullName evidence="4">TonB-dependent receptor</fullName>
    </submittedName>
</protein>
<keyword evidence="4" id="KW-0675">Receptor</keyword>
<keyword evidence="2" id="KW-0998">Cell outer membrane</keyword>
<dbReference type="RefSeq" id="WP_264280124.1">
    <property type="nucleotide sequence ID" value="NZ_CP107006.1"/>
</dbReference>
<dbReference type="PANTHER" id="PTHR30069:SF29">
    <property type="entry name" value="HEMOGLOBIN AND HEMOGLOBIN-HAPTOGLOBIN-BINDING PROTEIN 1-RELATED"/>
    <property type="match status" value="1"/>
</dbReference>
<dbReference type="NCBIfam" id="TIGR04057">
    <property type="entry name" value="SusC_RagA_signa"/>
    <property type="match status" value="1"/>
</dbReference>
<evidence type="ECO:0000256" key="1">
    <source>
        <dbReference type="ARBA" id="ARBA00022729"/>
    </source>
</evidence>
<keyword evidence="5" id="KW-1185">Reference proteome</keyword>
<dbReference type="Gene3D" id="2.170.130.10">
    <property type="entry name" value="TonB-dependent receptor, plug domain"/>
    <property type="match status" value="1"/>
</dbReference>
<dbReference type="InterPro" id="IPR023996">
    <property type="entry name" value="TonB-dep_OMP_SusC/RagA"/>
</dbReference>
<evidence type="ECO:0000259" key="3">
    <source>
        <dbReference type="Pfam" id="PF07715"/>
    </source>
</evidence>
<dbReference type="PROSITE" id="PS52016">
    <property type="entry name" value="TONB_DEPENDENT_REC_3"/>
    <property type="match status" value="1"/>
</dbReference>
<dbReference type="PANTHER" id="PTHR30069">
    <property type="entry name" value="TONB-DEPENDENT OUTER MEMBRANE RECEPTOR"/>
    <property type="match status" value="1"/>
</dbReference>
<comment type="subcellular location">
    <subcellularLocation>
        <location evidence="2">Cell outer membrane</location>
        <topology evidence="2">Multi-pass membrane protein</topology>
    </subcellularLocation>
</comment>
<keyword evidence="2" id="KW-0812">Transmembrane</keyword>
<dbReference type="InterPro" id="IPR037066">
    <property type="entry name" value="Plug_dom_sf"/>
</dbReference>
<dbReference type="SUPFAM" id="SSF56935">
    <property type="entry name" value="Porins"/>
    <property type="match status" value="1"/>
</dbReference>
<evidence type="ECO:0000256" key="2">
    <source>
        <dbReference type="PROSITE-ProRule" id="PRU01360"/>
    </source>
</evidence>
<dbReference type="Pfam" id="PF13715">
    <property type="entry name" value="CarbopepD_reg_2"/>
    <property type="match status" value="1"/>
</dbReference>
<proteinExistence type="inferred from homology"/>
<name>A0ABY6IWJ1_9BACT</name>
<evidence type="ECO:0000313" key="5">
    <source>
        <dbReference type="Proteomes" id="UP001162741"/>
    </source>
</evidence>
<keyword evidence="1" id="KW-0732">Signal</keyword>
<dbReference type="InterPro" id="IPR012910">
    <property type="entry name" value="Plug_dom"/>
</dbReference>
<feature type="domain" description="TonB-dependent receptor plug" evidence="3">
    <location>
        <begin position="138"/>
        <end position="238"/>
    </location>
</feature>
<dbReference type="Proteomes" id="UP001162741">
    <property type="component" value="Chromosome"/>
</dbReference>
<dbReference type="InterPro" id="IPR023997">
    <property type="entry name" value="TonB-dep_OMP_SusC/RagA_CS"/>
</dbReference>
<dbReference type="NCBIfam" id="TIGR04056">
    <property type="entry name" value="OMP_RagA_SusC"/>
    <property type="match status" value="1"/>
</dbReference>
<dbReference type="SUPFAM" id="SSF49464">
    <property type="entry name" value="Carboxypeptidase regulatory domain-like"/>
    <property type="match status" value="1"/>
</dbReference>
<dbReference type="InterPro" id="IPR039426">
    <property type="entry name" value="TonB-dep_rcpt-like"/>
</dbReference>
<dbReference type="Pfam" id="PF07715">
    <property type="entry name" value="Plug"/>
    <property type="match status" value="1"/>
</dbReference>
<reference evidence="4" key="1">
    <citation type="submission" date="2022-10" db="EMBL/GenBank/DDBJ databases">
        <title>Chitinophaga sp. nov., isolated from soil.</title>
        <authorList>
            <person name="Jeon C.O."/>
        </authorList>
    </citation>
    <scope>NUCLEOTIDE SEQUENCE</scope>
    <source>
        <strain evidence="4">R8</strain>
    </source>
</reference>